<organism evidence="4 5">
    <name type="scientific">Acanthosepion pharaonis</name>
    <name type="common">Pharaoh cuttlefish</name>
    <name type="synonym">Sepia pharaonis</name>
    <dbReference type="NCBI Taxonomy" id="158019"/>
    <lineage>
        <taxon>Eukaryota</taxon>
        <taxon>Metazoa</taxon>
        <taxon>Spiralia</taxon>
        <taxon>Lophotrochozoa</taxon>
        <taxon>Mollusca</taxon>
        <taxon>Cephalopoda</taxon>
        <taxon>Coleoidea</taxon>
        <taxon>Decapodiformes</taxon>
        <taxon>Sepiida</taxon>
        <taxon>Sepiina</taxon>
        <taxon>Sepiidae</taxon>
        <taxon>Acanthosepion</taxon>
    </lineage>
</organism>
<dbReference type="PANTHER" id="PTHR15463">
    <property type="entry name" value="AP1 GAMMA SUBUNIT BINDING PROTEIN 1"/>
    <property type="match status" value="1"/>
</dbReference>
<name>A0A812D0D4_ACAPH</name>
<protein>
    <recommendedName>
        <fullName evidence="3">Synergin gamma C-terminal domain-containing protein</fullName>
    </recommendedName>
</protein>
<feature type="domain" description="Synergin gamma C-terminal" evidence="3">
    <location>
        <begin position="257"/>
        <end position="350"/>
    </location>
</feature>
<dbReference type="InterPro" id="IPR039656">
    <property type="entry name" value="SYNRG"/>
</dbReference>
<proteinExistence type="predicted"/>
<feature type="chain" id="PRO_5032695599" description="Synergin gamma C-terminal domain-containing protein" evidence="2">
    <location>
        <begin position="32"/>
        <end position="353"/>
    </location>
</feature>
<evidence type="ECO:0000256" key="2">
    <source>
        <dbReference type="SAM" id="SignalP"/>
    </source>
</evidence>
<feature type="compositionally biased region" description="Low complexity" evidence="1">
    <location>
        <begin position="218"/>
        <end position="237"/>
    </location>
</feature>
<evidence type="ECO:0000259" key="3">
    <source>
        <dbReference type="Pfam" id="PF25999"/>
    </source>
</evidence>
<accession>A0A812D0D4</accession>
<dbReference type="PANTHER" id="PTHR15463:SF2">
    <property type="entry name" value="SYNERGIN GAMMA"/>
    <property type="match status" value="1"/>
</dbReference>
<evidence type="ECO:0000313" key="5">
    <source>
        <dbReference type="Proteomes" id="UP000597762"/>
    </source>
</evidence>
<feature type="signal peptide" evidence="2">
    <location>
        <begin position="1"/>
        <end position="31"/>
    </location>
</feature>
<evidence type="ECO:0000313" key="4">
    <source>
        <dbReference type="EMBL" id="CAE1288336.1"/>
    </source>
</evidence>
<keyword evidence="5" id="KW-1185">Reference proteome</keyword>
<dbReference type="OrthoDB" id="524326at2759"/>
<dbReference type="EMBL" id="CAHIKZ030002527">
    <property type="protein sequence ID" value="CAE1288336.1"/>
    <property type="molecule type" value="Genomic_DNA"/>
</dbReference>
<keyword evidence="2" id="KW-0732">Signal</keyword>
<gene>
    <name evidence="4" type="ORF">SPHA_47063</name>
</gene>
<dbReference type="GO" id="GO:0030130">
    <property type="term" value="C:clathrin coat of trans-Golgi network vesicle"/>
    <property type="evidence" value="ECO:0007669"/>
    <property type="project" value="TreeGrafter"/>
</dbReference>
<comment type="caution">
    <text evidence="4">The sequence shown here is derived from an EMBL/GenBank/DDBJ whole genome shotgun (WGS) entry which is preliminary data.</text>
</comment>
<reference evidence="4" key="1">
    <citation type="submission" date="2021-01" db="EMBL/GenBank/DDBJ databases">
        <authorList>
            <person name="Li R."/>
            <person name="Bekaert M."/>
        </authorList>
    </citation>
    <scope>NUCLEOTIDE SEQUENCE</scope>
    <source>
        <strain evidence="4">Farmed</strain>
    </source>
</reference>
<feature type="region of interest" description="Disordered" evidence="1">
    <location>
        <begin position="214"/>
        <end position="240"/>
    </location>
</feature>
<dbReference type="AlphaFoldDB" id="A0A812D0D4"/>
<dbReference type="Pfam" id="PF25999">
    <property type="entry name" value="SYNRG_C"/>
    <property type="match status" value="1"/>
</dbReference>
<sequence length="353" mass="39161">MVINLSLSYTRNCSFMCLINMLLFFIQKLSASSTTSSSLVTIVKDNLQKKEILSLFKVRDDLSRIHPSQSVQSEIATGTSGEGSVAPTILARSCQKQQQGFKKVTTPVTASNVSLDLSSSDMDLFQEPPPLDDQIEVEDEFGGFSQEIDDFELSDRANFPNTAHRVNKQETALESKSLDSLEFRNDEPVWGEICDNSGDTVSEDNKNRNIQNLTAETNSGPLPSSASAPSQPLSNLSKGSSSHLIARDRYSSVIEDVQGSDRHCHEWTKCLDKCYQRIKEANNVFNSISTSSVCNEVIKSCQGADYIMAIIEIYRVVCKITVTMRMSALTNERLETLLKDIDLAWNNLAAFLI</sequence>
<dbReference type="Proteomes" id="UP000597762">
    <property type="component" value="Unassembled WGS sequence"/>
</dbReference>
<dbReference type="InterPro" id="IPR059024">
    <property type="entry name" value="SYNRG_C"/>
</dbReference>
<evidence type="ECO:0000256" key="1">
    <source>
        <dbReference type="SAM" id="MobiDB-lite"/>
    </source>
</evidence>